<name>A0A060RDD6_9BACT</name>
<dbReference type="HOGENOM" id="CLU_462171_0_0_10"/>
<feature type="domain" description="Pyrrolo-quinoline quinone repeat" evidence="2">
    <location>
        <begin position="489"/>
        <end position="550"/>
    </location>
</feature>
<dbReference type="InterPro" id="IPR015943">
    <property type="entry name" value="WD40/YVTN_repeat-like_dom_sf"/>
</dbReference>
<dbReference type="KEGG" id="rbc:BN938_2055"/>
<dbReference type="EMBL" id="HG934468">
    <property type="protein sequence ID" value="CDN32128.1"/>
    <property type="molecule type" value="Genomic_DNA"/>
</dbReference>
<dbReference type="Proteomes" id="UP000027616">
    <property type="component" value="Chromosome I"/>
</dbReference>
<evidence type="ECO:0000313" key="3">
    <source>
        <dbReference type="EMBL" id="CDN32128.1"/>
    </source>
</evidence>
<dbReference type="InterPro" id="IPR002372">
    <property type="entry name" value="PQQ_rpt_dom"/>
</dbReference>
<organism evidence="3 4">
    <name type="scientific">Mucinivorans hirudinis</name>
    <dbReference type="NCBI Taxonomy" id="1433126"/>
    <lineage>
        <taxon>Bacteria</taxon>
        <taxon>Pseudomonadati</taxon>
        <taxon>Bacteroidota</taxon>
        <taxon>Bacteroidia</taxon>
        <taxon>Bacteroidales</taxon>
        <taxon>Rikenellaceae</taxon>
        <taxon>Mucinivorans</taxon>
    </lineage>
</organism>
<proteinExistence type="predicted"/>
<protein>
    <recommendedName>
        <fullName evidence="2">Pyrrolo-quinoline quinone repeat domain-containing protein</fullName>
    </recommendedName>
</protein>
<keyword evidence="1" id="KW-0812">Transmembrane</keyword>
<gene>
    <name evidence="3" type="ORF">BN938_2055</name>
</gene>
<dbReference type="Gene3D" id="2.40.10.480">
    <property type="match status" value="1"/>
</dbReference>
<dbReference type="PANTHER" id="PTHR34512">
    <property type="entry name" value="CELL SURFACE PROTEIN"/>
    <property type="match status" value="1"/>
</dbReference>
<reference evidence="3 4" key="1">
    <citation type="journal article" date="2015" name="Genome Announc.">
        <title>Complete Genome Sequence of the Novel Leech Symbiont Mucinivorans hirudinis M3T.</title>
        <authorList>
            <person name="Nelson M.C."/>
            <person name="Bomar L."/>
            <person name="Graf J."/>
        </authorList>
    </citation>
    <scope>NUCLEOTIDE SEQUENCE [LARGE SCALE GENOMIC DNA]</scope>
    <source>
        <strain evidence="4">M3</strain>
    </source>
</reference>
<sequence length="590" mass="64027">MCQIFTIFAGAMKKHIIRNIALLSAIFAVVFGAMLLFNFFTIRGAQPLETVEKIKQLAEANPDLVESLREIDLLARRAYFVSRDHLMVGVYILIATLATFVTALRLYFADLKHLPDKDIDPIDEWAVKSLSRRWVIGASVAIVAVIVCLSLFTFERDVALPAEQTELAQVEQISVEKSFEPVSDQIKEEVIEEPPRHSAEQTTGEEPQVVVSKITSDAFRGNNSLGQSAAQNVPTKWSVVTGENILWKVDIPRRGYSSPVVNGNRVFVTGADDQARELYCYELSSGKLLWSLRADNIPGSPATMPKTTGDTGLAASTCATNGTQVAAIFASGDIIAADMEGKRLWAKNLGVPDNHYGYASSLLINGNTLYIQYDNAKNAQVIALDAATGSQRWSKTRTKDKIAWSSPIISPDNQLILMGNPAVTAYNPANGAELWRVECMSGEVGSSPVAVKGVVYGASEYATLIAISAADGSTLWKADDYLPEVASVVATKDFVFVATSYGVVACYGAVDGSLVGERDLKEEFYSSPMLVGGRMFLVSNSGKMYVLSANEKLDIVSNFDTGVKTFATPAFTDNIVVVRGDGVLYCAQRQ</sequence>
<evidence type="ECO:0000256" key="1">
    <source>
        <dbReference type="SAM" id="Phobius"/>
    </source>
</evidence>
<dbReference type="InterPro" id="IPR011047">
    <property type="entry name" value="Quinoprotein_ADH-like_sf"/>
</dbReference>
<accession>A0A060RDD6</accession>
<dbReference type="SMART" id="SM00564">
    <property type="entry name" value="PQQ"/>
    <property type="match status" value="4"/>
</dbReference>
<keyword evidence="1" id="KW-0472">Membrane</keyword>
<dbReference type="STRING" id="1433126.BN938_2055"/>
<dbReference type="Pfam" id="PF13360">
    <property type="entry name" value="PQQ_2"/>
    <property type="match status" value="3"/>
</dbReference>
<feature type="transmembrane region" description="Helical" evidence="1">
    <location>
        <begin position="86"/>
        <end position="108"/>
    </location>
</feature>
<evidence type="ECO:0000313" key="4">
    <source>
        <dbReference type="Proteomes" id="UP000027616"/>
    </source>
</evidence>
<dbReference type="InterPro" id="IPR018391">
    <property type="entry name" value="PQQ_b-propeller_rpt"/>
</dbReference>
<dbReference type="AlphaFoldDB" id="A0A060RDD6"/>
<evidence type="ECO:0000259" key="2">
    <source>
        <dbReference type="Pfam" id="PF13360"/>
    </source>
</evidence>
<keyword evidence="4" id="KW-1185">Reference proteome</keyword>
<dbReference type="eggNOG" id="COG1520">
    <property type="taxonomic scope" value="Bacteria"/>
</dbReference>
<dbReference type="Gene3D" id="2.130.10.10">
    <property type="entry name" value="YVTN repeat-like/Quinoprotein amine dehydrogenase"/>
    <property type="match status" value="2"/>
</dbReference>
<feature type="transmembrane region" description="Helical" evidence="1">
    <location>
        <begin position="20"/>
        <end position="40"/>
    </location>
</feature>
<feature type="domain" description="Pyrrolo-quinoline quinone repeat" evidence="2">
    <location>
        <begin position="237"/>
        <end position="355"/>
    </location>
</feature>
<feature type="transmembrane region" description="Helical" evidence="1">
    <location>
        <begin position="134"/>
        <end position="154"/>
    </location>
</feature>
<keyword evidence="1" id="KW-1133">Transmembrane helix</keyword>
<dbReference type="SUPFAM" id="SSF50998">
    <property type="entry name" value="Quinoprotein alcohol dehydrogenase-like"/>
    <property type="match status" value="1"/>
</dbReference>
<feature type="domain" description="Pyrrolo-quinoline quinone repeat" evidence="2">
    <location>
        <begin position="378"/>
        <end position="486"/>
    </location>
</feature>
<dbReference type="PANTHER" id="PTHR34512:SF30">
    <property type="entry name" value="OUTER MEMBRANE PROTEIN ASSEMBLY FACTOR BAMB"/>
    <property type="match status" value="1"/>
</dbReference>